<evidence type="ECO:0000313" key="2">
    <source>
        <dbReference type="Proteomes" id="UP000464178"/>
    </source>
</evidence>
<evidence type="ECO:0000313" key="1">
    <source>
        <dbReference type="EMBL" id="VTR93018.1"/>
    </source>
</evidence>
<accession>A0A6P2CV35</accession>
<dbReference type="EMBL" id="LR593886">
    <property type="protein sequence ID" value="VTR93018.1"/>
    <property type="molecule type" value="Genomic_DNA"/>
</dbReference>
<gene>
    <name evidence="1" type="ORF">SOIL9_46960</name>
</gene>
<name>A0A6P2CV35_9BACT</name>
<dbReference type="Proteomes" id="UP000464178">
    <property type="component" value="Chromosome"/>
</dbReference>
<dbReference type="AlphaFoldDB" id="A0A6P2CV35"/>
<dbReference type="InterPro" id="IPR014338">
    <property type="entry name" value="CHP02996_rpt-companion-dom"/>
</dbReference>
<reference evidence="1 2" key="1">
    <citation type="submission" date="2019-05" db="EMBL/GenBank/DDBJ databases">
        <authorList>
            <consortium name="Science for Life Laboratories"/>
        </authorList>
    </citation>
    <scope>NUCLEOTIDE SEQUENCE [LARGE SCALE GENOMIC DNA]</scope>
    <source>
        <strain evidence="1">Soil9</strain>
    </source>
</reference>
<protein>
    <recommendedName>
        <fullName evidence="3">Repeat-companion domain protein</fullName>
    </recommendedName>
</protein>
<keyword evidence="2" id="KW-1185">Reference proteome</keyword>
<dbReference type="KEGG" id="gms:SOIL9_46960"/>
<dbReference type="NCBIfam" id="TIGR02996">
    <property type="entry name" value="rpt_mate_G_obs"/>
    <property type="match status" value="1"/>
</dbReference>
<sequence>MTPDNPFLRALLADPEDDTLRLAMADWFDENDQPARAEFVRVQVELAHGAVDGARLRYLERRQRDLLIAHDTEWVAPLAKVLRCRPGQWGGWVFRRGFAEYFNVPAAVITKYGDKLARLTPIRELFLRPVNATAIMDLCVRPWFASVTHLYLHDLQITDAVATALLDSPHTGRLRVLQFRASELSPVTERVFWSRFPVPS</sequence>
<organism evidence="1 2">
    <name type="scientific">Gemmata massiliana</name>
    <dbReference type="NCBI Taxonomy" id="1210884"/>
    <lineage>
        <taxon>Bacteria</taxon>
        <taxon>Pseudomonadati</taxon>
        <taxon>Planctomycetota</taxon>
        <taxon>Planctomycetia</taxon>
        <taxon>Gemmatales</taxon>
        <taxon>Gemmataceae</taxon>
        <taxon>Gemmata</taxon>
    </lineage>
</organism>
<evidence type="ECO:0008006" key="3">
    <source>
        <dbReference type="Google" id="ProtNLM"/>
    </source>
</evidence>
<proteinExistence type="predicted"/>
<dbReference type="RefSeq" id="WP_162667808.1">
    <property type="nucleotide sequence ID" value="NZ_LR593886.1"/>
</dbReference>